<sequence length="54" mass="6325">NLYANQLYVQSEDYKTWSGNIQKVRRSGVYNCRDCGTDESGIRGFFSEHYLIEL</sequence>
<dbReference type="Proteomes" id="UP000789759">
    <property type="component" value="Unassembled WGS sequence"/>
</dbReference>
<accession>A0A9N9NND1</accession>
<evidence type="ECO:0000313" key="2">
    <source>
        <dbReference type="Proteomes" id="UP000789759"/>
    </source>
</evidence>
<keyword evidence="2" id="KW-1185">Reference proteome</keyword>
<dbReference type="EMBL" id="CAJVQA010017006">
    <property type="protein sequence ID" value="CAG8746325.1"/>
    <property type="molecule type" value="Genomic_DNA"/>
</dbReference>
<feature type="non-terminal residue" evidence="1">
    <location>
        <position position="1"/>
    </location>
</feature>
<comment type="caution">
    <text evidence="1">The sequence shown here is derived from an EMBL/GenBank/DDBJ whole genome shotgun (WGS) entry which is preliminary data.</text>
</comment>
<name>A0A9N9NND1_9GLOM</name>
<protein>
    <submittedName>
        <fullName evidence="1">12064_t:CDS:1</fullName>
    </submittedName>
</protein>
<organism evidence="1 2">
    <name type="scientific">Cetraspora pellucida</name>
    <dbReference type="NCBI Taxonomy" id="1433469"/>
    <lineage>
        <taxon>Eukaryota</taxon>
        <taxon>Fungi</taxon>
        <taxon>Fungi incertae sedis</taxon>
        <taxon>Mucoromycota</taxon>
        <taxon>Glomeromycotina</taxon>
        <taxon>Glomeromycetes</taxon>
        <taxon>Diversisporales</taxon>
        <taxon>Gigasporaceae</taxon>
        <taxon>Cetraspora</taxon>
    </lineage>
</organism>
<proteinExistence type="predicted"/>
<gene>
    <name evidence="1" type="ORF">CPELLU_LOCUS14398</name>
</gene>
<evidence type="ECO:0000313" key="1">
    <source>
        <dbReference type="EMBL" id="CAG8746325.1"/>
    </source>
</evidence>
<reference evidence="1" key="1">
    <citation type="submission" date="2021-06" db="EMBL/GenBank/DDBJ databases">
        <authorList>
            <person name="Kallberg Y."/>
            <person name="Tangrot J."/>
            <person name="Rosling A."/>
        </authorList>
    </citation>
    <scope>NUCLEOTIDE SEQUENCE</scope>
    <source>
        <strain evidence="1">FL966</strain>
    </source>
</reference>
<dbReference type="AlphaFoldDB" id="A0A9N9NND1"/>